<feature type="region of interest" description="Disordered" evidence="2">
    <location>
        <begin position="1405"/>
        <end position="1425"/>
    </location>
</feature>
<dbReference type="SUPFAM" id="SSF52540">
    <property type="entry name" value="P-loop containing nucleoside triphosphate hydrolases"/>
    <property type="match status" value="2"/>
</dbReference>
<dbReference type="NCBIfam" id="NF041492">
    <property type="entry name" value="MobF"/>
    <property type="match status" value="1"/>
</dbReference>
<feature type="domain" description="TrwC relaxase" evidence="3">
    <location>
        <begin position="31"/>
        <end position="346"/>
    </location>
</feature>
<dbReference type="InterPro" id="IPR027417">
    <property type="entry name" value="P-loop_NTPase"/>
</dbReference>
<keyword evidence="5" id="KW-1185">Reference proteome</keyword>
<feature type="coiled-coil region" evidence="1">
    <location>
        <begin position="1281"/>
        <end position="1308"/>
    </location>
</feature>
<dbReference type="EMBL" id="BONZ01000103">
    <property type="protein sequence ID" value="GIH20673.1"/>
    <property type="molecule type" value="Genomic_DNA"/>
</dbReference>
<dbReference type="InterPro" id="IPR014862">
    <property type="entry name" value="TrwC"/>
</dbReference>
<evidence type="ECO:0000313" key="4">
    <source>
        <dbReference type="EMBL" id="GIH20673.1"/>
    </source>
</evidence>
<evidence type="ECO:0000256" key="2">
    <source>
        <dbReference type="SAM" id="MobiDB-lite"/>
    </source>
</evidence>
<dbReference type="SUPFAM" id="SSF55464">
    <property type="entry name" value="Origin of replication-binding domain, RBD-like"/>
    <property type="match status" value="1"/>
</dbReference>
<proteinExistence type="predicted"/>
<dbReference type="Gene3D" id="2.30.30.940">
    <property type="match status" value="1"/>
</dbReference>
<keyword evidence="1" id="KW-0175">Coiled coil</keyword>
<dbReference type="Pfam" id="PF13604">
    <property type="entry name" value="AAA_30"/>
    <property type="match status" value="1"/>
</dbReference>
<evidence type="ECO:0000259" key="3">
    <source>
        <dbReference type="Pfam" id="PF08751"/>
    </source>
</evidence>
<evidence type="ECO:0000313" key="5">
    <source>
        <dbReference type="Proteomes" id="UP000642748"/>
    </source>
</evidence>
<evidence type="ECO:0000256" key="1">
    <source>
        <dbReference type="SAM" id="Coils"/>
    </source>
</evidence>
<gene>
    <name evidence="4" type="ORF">Raf01_88450</name>
</gene>
<comment type="caution">
    <text evidence="4">The sequence shown here is derived from an EMBL/GenBank/DDBJ whole genome shotgun (WGS) entry which is preliminary data.</text>
</comment>
<feature type="compositionally biased region" description="Low complexity" evidence="2">
    <location>
        <begin position="1080"/>
        <end position="1089"/>
    </location>
</feature>
<sequence>MDYLMRQIAAGREDFRPAPRGSPLAHFTHLNSQGEAPGWWAGQSNLLFGVEGQVTHQEADRLIGKGQHPVTGQHLGHLWRAYVPMTDEYRKEAVERAWKALPADATYEQIATAWLRIWTMPERRAVAGFDITVSPVKSVSLLWAFGDDAVKAHVMAAQHAGVRAALAHLRRHGAFTRLGVNGVVQADTDGLAAMVFDHRMSREKDPQLHSHIIVSSKVRTVNADGRERWLSLDSRAFYQATIAARVVYERAVEGELARRLGVSFTARPGSPIREVVGISPASIVHYSKRRAAVEEEMRHRTDGAGGIRERLTGRRWRARAQDATLRTRQRKDGPESTRAAVRRWHFEDRHAGLDTAAQVCDVVVGRVPDEIDRIARQVLQRARRAAPDARVDEADLDKAAAALGLVEGRERARVVAAAVRHDAGLAVRRALRDLEQQRAVWGLDHLELAIGRHLGVDPTDPAGRDWQRVARLAVHALNTGAGGLRVLTPPALMTWGSSLTRGSDQQPLYTRHRDLRMTTKAVLTAEHDVIAYAARRGATAAPNAVLDRIATQLDLTAEKRSALRFIVGDDRRVTGVVGPAGSGKTYLQRAVGLAAQQAGVPVLGLTVGQNAAEILTYSTRAGGLTGIRTENIAMWLHAQRTPPAGSQPGQWSFRPGQWVILDEASQASSRDLAELVRLLSPVDGKLILIGDPAQVSAVGPGGMFRYLASLGNTTQLHDVRRFADAWEGPASLRLREGDTTVVAEYDRRGRIHSGHRESLIGQMLDGWAADVLAGRDALILVETEAEATDIAAKARIILRRAGVIPAGQTISLADGTRAGVGDLVVTRRNDRRLTTMGGQKFVANRDQWRVLDARADGTLQVRHTRTGDLTLLPAEYVAQHVRLAYAATVDSAQGRTVDTAHVLMDEDTNRSRLYVMMTRGSLINQLYVVVNDEPPEGHQPTEPKAGIAVIADILRREDTDRSATETEQTLWADHDALHHWGLIYDDLTARVNIPHYLTIVSAVAGPGAARRLADDPAMPVLAHRLARLAQAGYNPDDVLTAVAQQRELATARDVATVLAWRIDQLYSDMPQDPATAFRGDPSASFSADSSEADRELEQARRAVAAICDRRAQGLAEQAAELRPTWSLALGPVPGRRDEREQWLSRVRVVATYRDRYQIIGDDPIGPEPSHRDPGRWGAWHRAQTVLGVATLAGQITAAADTELRSLVAAQRAADAAAPTYVAGALRTAHLQLIAAEQRHRELRLAVASAESSAKRHGHTAASVAPRWWHIGPLRTSAAAKHAAAQTTANRAQSRVDGLRRQLTDVTTQVSERRNDVTTLETQHQVWGSWYQQALPTRYAGLAAAAELALRAQRAANDAREVLTAVRDTTARVHAVAATRPQPQSRPVPERLAQAAEAARIRAAIPAIPEDEASERSLNNEPEIDL</sequence>
<dbReference type="Proteomes" id="UP000642748">
    <property type="component" value="Unassembled WGS sequence"/>
</dbReference>
<reference evidence="4" key="1">
    <citation type="submission" date="2021-01" db="EMBL/GenBank/DDBJ databases">
        <title>Whole genome shotgun sequence of Rugosimonospora africana NBRC 104875.</title>
        <authorList>
            <person name="Komaki H."/>
            <person name="Tamura T."/>
        </authorList>
    </citation>
    <scope>NUCLEOTIDE SEQUENCE</scope>
    <source>
        <strain evidence="4">NBRC 104875</strain>
    </source>
</reference>
<dbReference type="Pfam" id="PF08751">
    <property type="entry name" value="TrwC"/>
    <property type="match status" value="1"/>
</dbReference>
<feature type="region of interest" description="Disordered" evidence="2">
    <location>
        <begin position="319"/>
        <end position="338"/>
    </location>
</feature>
<protein>
    <recommendedName>
        <fullName evidence="3">TrwC relaxase domain-containing protein</fullName>
    </recommendedName>
</protein>
<dbReference type="Gene3D" id="3.40.50.300">
    <property type="entry name" value="P-loop containing nucleotide triphosphate hydrolases"/>
    <property type="match status" value="2"/>
</dbReference>
<feature type="region of interest" description="Disordered" evidence="2">
    <location>
        <begin position="1072"/>
        <end position="1094"/>
    </location>
</feature>
<name>A0A8J3R1B5_9ACTN</name>
<organism evidence="4 5">
    <name type="scientific">Rugosimonospora africana</name>
    <dbReference type="NCBI Taxonomy" id="556532"/>
    <lineage>
        <taxon>Bacteria</taxon>
        <taxon>Bacillati</taxon>
        <taxon>Actinomycetota</taxon>
        <taxon>Actinomycetes</taxon>
        <taxon>Micromonosporales</taxon>
        <taxon>Micromonosporaceae</taxon>
        <taxon>Rugosimonospora</taxon>
    </lineage>
</organism>
<accession>A0A8J3R1B5</accession>